<protein>
    <submittedName>
        <fullName evidence="3">Doubled CXXCH domain-containing protein</fullName>
    </submittedName>
</protein>
<dbReference type="Pfam" id="PF09699">
    <property type="entry name" value="Paired_CXXCH_1"/>
    <property type="match status" value="1"/>
</dbReference>
<dbReference type="InterPro" id="IPR036280">
    <property type="entry name" value="Multihaem_cyt_sf"/>
</dbReference>
<organism evidence="3 4">
    <name type="scientific">Malonomonas rubra DSM 5091</name>
    <dbReference type="NCBI Taxonomy" id="1122189"/>
    <lineage>
        <taxon>Bacteria</taxon>
        <taxon>Pseudomonadati</taxon>
        <taxon>Thermodesulfobacteriota</taxon>
        <taxon>Desulfuromonadia</taxon>
        <taxon>Desulfuromonadales</taxon>
        <taxon>Geopsychrobacteraceae</taxon>
        <taxon>Malonomonas</taxon>
    </lineage>
</organism>
<dbReference type="AlphaFoldDB" id="A0A1M6BYE8"/>
<dbReference type="OrthoDB" id="5405400at2"/>
<sequence>MSACAVADLEMQLSKKSGLHFFVVVLFVLSFGSEISAASRCVGCHEDIVAGSRQRDVVHRPVVKDGCEKCHLVNAKIETPEKKSPLVEKKKKKQKINWFWKSPGRMQEHWFRMSSEELNGNLFLNASDGRRRSSLLEVATPVLSKLPQKDPEQKPPKQMNIRVSGVRRSISTTVTLQWETDEYTDAEIRYGVGSLDSVEVVRQLATHHSSNLLGLSSGKTYRYQIISRDLFDNETASPVMTFSTDKSFWDTSVVRSGYSASSTDINLDWTLFRLAEDFLFVIKADRPVSVSLGRQGKVSDKTQATRKVNVGGGFSHPILKSAFETNITVCRTCHYDVQEEYSHPIKVRARSGMVIPAEYKLLPDGTMSCMTCHVPHASDNEYRLRKSKRSDLCRGCHTNY</sequence>
<dbReference type="GO" id="GO:0016491">
    <property type="term" value="F:oxidoreductase activity"/>
    <property type="evidence" value="ECO:0007669"/>
    <property type="project" value="TreeGrafter"/>
</dbReference>
<name>A0A1M6BYE8_MALRU</name>
<evidence type="ECO:0000313" key="3">
    <source>
        <dbReference type="EMBL" id="SHI53802.1"/>
    </source>
</evidence>
<dbReference type="SUPFAM" id="SSF48695">
    <property type="entry name" value="Multiheme cytochromes"/>
    <property type="match status" value="1"/>
</dbReference>
<dbReference type="Gene3D" id="3.90.10.10">
    <property type="entry name" value="Cytochrome C3"/>
    <property type="match status" value="1"/>
</dbReference>
<dbReference type="EMBL" id="FQZT01000001">
    <property type="protein sequence ID" value="SHI53802.1"/>
    <property type="molecule type" value="Genomic_DNA"/>
</dbReference>
<dbReference type="STRING" id="1122189.SAMN02745165_00344"/>
<evidence type="ECO:0000256" key="1">
    <source>
        <dbReference type="ARBA" id="ARBA00022729"/>
    </source>
</evidence>
<reference evidence="3 4" key="1">
    <citation type="submission" date="2016-11" db="EMBL/GenBank/DDBJ databases">
        <authorList>
            <person name="Jaros S."/>
            <person name="Januszkiewicz K."/>
            <person name="Wedrychowicz H."/>
        </authorList>
    </citation>
    <scope>NUCLEOTIDE SEQUENCE [LARGE SCALE GENOMIC DNA]</scope>
    <source>
        <strain evidence="3 4">DSM 5091</strain>
    </source>
</reference>
<dbReference type="PANTHER" id="PTHR35038:SF6">
    <property type="entry name" value="SURFACE LOCALIZED DECAHEME CYTOCHROME C LIPOPROTEIN"/>
    <property type="match status" value="1"/>
</dbReference>
<dbReference type="NCBIfam" id="TIGR01905">
    <property type="entry name" value="paired_CXXCH_1"/>
    <property type="match status" value="1"/>
</dbReference>
<keyword evidence="1" id="KW-0732">Signal</keyword>
<dbReference type="PANTHER" id="PTHR35038">
    <property type="entry name" value="DISSIMILATORY SULFITE REDUCTASE SIRA"/>
    <property type="match status" value="1"/>
</dbReference>
<accession>A0A1M6BYE8</accession>
<keyword evidence="4" id="KW-1185">Reference proteome</keyword>
<proteinExistence type="predicted"/>
<dbReference type="CDD" id="cd00063">
    <property type="entry name" value="FN3"/>
    <property type="match status" value="1"/>
</dbReference>
<dbReference type="InterPro" id="IPR051829">
    <property type="entry name" value="Multiheme_Cytochr_ET"/>
</dbReference>
<gene>
    <name evidence="3" type="ORF">SAMN02745165_00344</name>
</gene>
<dbReference type="RefSeq" id="WP_072905016.1">
    <property type="nucleotide sequence ID" value="NZ_FQZT01000001.1"/>
</dbReference>
<dbReference type="InterPro" id="IPR003961">
    <property type="entry name" value="FN3_dom"/>
</dbReference>
<dbReference type="Proteomes" id="UP000184171">
    <property type="component" value="Unassembled WGS sequence"/>
</dbReference>
<evidence type="ECO:0000313" key="4">
    <source>
        <dbReference type="Proteomes" id="UP000184171"/>
    </source>
</evidence>
<feature type="domain" description="Doubled CXXCH motif" evidence="2">
    <location>
        <begin position="367"/>
        <end position="399"/>
    </location>
</feature>
<dbReference type="InterPro" id="IPR010177">
    <property type="entry name" value="Paired_CXXCH_1"/>
</dbReference>
<evidence type="ECO:0000259" key="2">
    <source>
        <dbReference type="Pfam" id="PF09699"/>
    </source>
</evidence>